<dbReference type="Proteomes" id="UP001108027">
    <property type="component" value="Unassembled WGS sequence"/>
</dbReference>
<protein>
    <recommendedName>
        <fullName evidence="5 16">Cellulose synthase catalytic subunit [UDP-forming]</fullName>
        <ecNumber evidence="4 16">2.4.1.12</ecNumber>
    </recommendedName>
</protein>
<evidence type="ECO:0000259" key="19">
    <source>
        <dbReference type="Pfam" id="PF07238"/>
    </source>
</evidence>
<dbReference type="Pfam" id="PF03170">
    <property type="entry name" value="BcsB"/>
    <property type="match status" value="1"/>
</dbReference>
<keyword evidence="11 16" id="KW-0812">Transmembrane</keyword>
<dbReference type="InterPro" id="IPR029044">
    <property type="entry name" value="Nucleotide-diphossugar_trans"/>
</dbReference>
<evidence type="ECO:0000256" key="17">
    <source>
        <dbReference type="SAM" id="MobiDB-lite"/>
    </source>
</evidence>
<dbReference type="PRINTS" id="PR01439">
    <property type="entry name" value="CELLSNTHASEA"/>
</dbReference>
<comment type="subcellular location">
    <subcellularLocation>
        <location evidence="1">Cell inner membrane</location>
        <topology evidence="1">Multi-pass membrane protein</topology>
    </subcellularLocation>
</comment>
<keyword evidence="14 16" id="KW-0472">Membrane</keyword>
<keyword evidence="12 16" id="KW-0135">Cellulose biosynthesis</keyword>
<evidence type="ECO:0000256" key="3">
    <source>
        <dbReference type="ARBA" id="ARBA00006739"/>
    </source>
</evidence>
<evidence type="ECO:0000256" key="12">
    <source>
        <dbReference type="ARBA" id="ARBA00022916"/>
    </source>
</evidence>
<dbReference type="NCBIfam" id="TIGR03030">
    <property type="entry name" value="CelA"/>
    <property type="match status" value="1"/>
</dbReference>
<feature type="transmembrane region" description="Helical" evidence="16">
    <location>
        <begin position="1431"/>
        <end position="1451"/>
    </location>
</feature>
<dbReference type="Gene3D" id="2.40.10.220">
    <property type="entry name" value="predicted glycosyltransferase like domains"/>
    <property type="match status" value="1"/>
</dbReference>
<feature type="transmembrane region" description="Helical" evidence="16">
    <location>
        <begin position="391"/>
        <end position="415"/>
    </location>
</feature>
<dbReference type="InterPro" id="IPR018513">
    <property type="entry name" value="Cell_synthase_bac"/>
</dbReference>
<dbReference type="PANTHER" id="PTHR43867">
    <property type="entry name" value="CELLULOSE SYNTHASE CATALYTIC SUBUNIT A [UDP-FORMING]"/>
    <property type="match status" value="1"/>
</dbReference>
<comment type="similarity">
    <text evidence="3">Belongs to the glycosyltransferase 2 family.</text>
</comment>
<dbReference type="GO" id="GO:0035438">
    <property type="term" value="F:cyclic-di-GMP binding"/>
    <property type="evidence" value="ECO:0007669"/>
    <property type="project" value="InterPro"/>
</dbReference>
<feature type="transmembrane region" description="Helical" evidence="16">
    <location>
        <begin position="421"/>
        <end position="442"/>
    </location>
</feature>
<feature type="domain" description="Glycosyltransferase 2-like" evidence="18">
    <location>
        <begin position="144"/>
        <end position="313"/>
    </location>
</feature>
<feature type="domain" description="PilZ" evidence="19">
    <location>
        <begin position="563"/>
        <end position="658"/>
    </location>
</feature>
<evidence type="ECO:0000256" key="13">
    <source>
        <dbReference type="ARBA" id="ARBA00022989"/>
    </source>
</evidence>
<evidence type="ECO:0000256" key="6">
    <source>
        <dbReference type="ARBA" id="ARBA00022475"/>
    </source>
</evidence>
<evidence type="ECO:0000256" key="8">
    <source>
        <dbReference type="ARBA" id="ARBA00022636"/>
    </source>
</evidence>
<dbReference type="SUPFAM" id="SSF53448">
    <property type="entry name" value="Nucleotide-diphospho-sugar transferases"/>
    <property type="match status" value="1"/>
</dbReference>
<dbReference type="Pfam" id="PF00535">
    <property type="entry name" value="Glycos_transf_2"/>
    <property type="match status" value="1"/>
</dbReference>
<dbReference type="InterPro" id="IPR005150">
    <property type="entry name" value="Cellulose_synth"/>
</dbReference>
<feature type="transmembrane region" description="Helical" evidence="16">
    <location>
        <begin position="38"/>
        <end position="55"/>
    </location>
</feature>
<keyword evidence="6 16" id="KW-1003">Cell membrane</keyword>
<dbReference type="Gene3D" id="3.90.550.10">
    <property type="entry name" value="Spore Coat Polysaccharide Biosynthesis Protein SpsA, Chain A"/>
    <property type="match status" value="1"/>
</dbReference>
<dbReference type="SUPFAM" id="SSF141371">
    <property type="entry name" value="PilZ domain-like"/>
    <property type="match status" value="1"/>
</dbReference>
<feature type="transmembrane region" description="Helical" evidence="16">
    <location>
        <begin position="507"/>
        <end position="526"/>
    </location>
</feature>
<evidence type="ECO:0000256" key="10">
    <source>
        <dbReference type="ARBA" id="ARBA00022679"/>
    </source>
</evidence>
<feature type="transmembrane region" description="Helical" evidence="16">
    <location>
        <begin position="12"/>
        <end position="32"/>
    </location>
</feature>
<dbReference type="InterPro" id="IPR003919">
    <property type="entry name" value="Cell_synth_A"/>
</dbReference>
<keyword evidence="7 16" id="KW-0997">Cell inner membrane</keyword>
<feature type="region of interest" description="Disordered" evidence="17">
    <location>
        <begin position="743"/>
        <end position="765"/>
    </location>
</feature>
<feature type="transmembrane region" description="Helical" evidence="16">
    <location>
        <begin position="538"/>
        <end position="558"/>
    </location>
</feature>
<dbReference type="EC" id="2.4.1.12" evidence="4 16"/>
<dbReference type="InterPro" id="IPR001173">
    <property type="entry name" value="Glyco_trans_2-like"/>
</dbReference>
<dbReference type="InterPro" id="IPR050321">
    <property type="entry name" value="Glycosyltr_2/OpgH_subfam"/>
</dbReference>
<evidence type="ECO:0000256" key="7">
    <source>
        <dbReference type="ARBA" id="ARBA00022519"/>
    </source>
</evidence>
<comment type="catalytic activity">
    <reaction evidence="15 16">
        <text>[(1-&gt;4)-beta-D-glucosyl](n) + UDP-alpha-D-glucose = [(1-&gt;4)-beta-D-glucosyl](n+1) + UDP + H(+)</text>
        <dbReference type="Rhea" id="RHEA:19929"/>
        <dbReference type="Rhea" id="RHEA-COMP:10033"/>
        <dbReference type="Rhea" id="RHEA-COMP:10034"/>
        <dbReference type="ChEBI" id="CHEBI:15378"/>
        <dbReference type="ChEBI" id="CHEBI:18246"/>
        <dbReference type="ChEBI" id="CHEBI:58223"/>
        <dbReference type="ChEBI" id="CHEBI:58885"/>
        <dbReference type="EC" id="2.4.1.12"/>
    </reaction>
</comment>
<comment type="caution">
    <text evidence="20">The sequence shown here is derived from an EMBL/GenBank/DDBJ whole genome shotgun (WGS) entry which is preliminary data.</text>
</comment>
<dbReference type="EMBL" id="JAJGNA010000016">
    <property type="protein sequence ID" value="MCC4309441.1"/>
    <property type="molecule type" value="Genomic_DNA"/>
</dbReference>
<dbReference type="InterPro" id="IPR009875">
    <property type="entry name" value="PilZ_domain"/>
</dbReference>
<dbReference type="Gene3D" id="2.60.120.260">
    <property type="entry name" value="Galactose-binding domain-like"/>
    <property type="match status" value="2"/>
</dbReference>
<organism evidence="20 21">
    <name type="scientific">Alloalcanivorax marinus</name>
    <dbReference type="NCBI Taxonomy" id="1177169"/>
    <lineage>
        <taxon>Bacteria</taxon>
        <taxon>Pseudomonadati</taxon>
        <taxon>Pseudomonadota</taxon>
        <taxon>Gammaproteobacteria</taxon>
        <taxon>Oceanospirillales</taxon>
        <taxon>Alcanivoracaceae</taxon>
        <taxon>Alloalcanivorax</taxon>
    </lineage>
</organism>
<name>A0A9Q3ULI8_9GAMM</name>
<evidence type="ECO:0000256" key="1">
    <source>
        <dbReference type="ARBA" id="ARBA00004429"/>
    </source>
</evidence>
<sequence>MTARSDRGKTLRGRVMLILAVLLATPPLFFFITTPMDASHQIVLGLCGAVLAILVNRLSPDSRRASVGLMLMSLVVSSRYLYWRTTETLVFQTGFEYVLGYGLYAAELYAWIILFFGYIQTLFPLERGITPMPEDVSQWPTVDVYIPTYNESLPVVMDTVLAAQELEYPEDKIRIYLLDDGGRQEFAAFAARAGVGYIAREEHNHAKAGNLNHAMGLTDGELICVFDCDHIPTSGFLQSTVGGFCVDPGLSMLQTPHYFYSQDPFERNLAVGEGLPREGELFYGPVQKGNDFWNATFFCGSCAVIRREALDEVDGFAVETVTEDAHTALKMQRKGWRTAFLGLPLAAGLATERLSLHIGQRARWARGMTQILRLDNPLFGRGLTAAQRLCYLNAALHFMFPLPRVVFLTAPLAYLLIGQNIIASSAQMILAYAVPHLFHAIYTNSRLNGRFRHTLWGEIYESSLCFHLIKPTLVTFFNPRAGKFNVTEKGGLLKETFFDVNPVKPHLVAAFLLLAGIGWGAVRWYWNDYYGVQRDVMSLNLFWGGFSLFILLATIAVARERRQVRGSVRVELDLPATLYFDGGHTLATRTVDLSMTGGRLRNPENSLPDQAVEHVEVVMNGRSVLLPAELMGGDHRYIRLRFGQLDLNQRRRLVRIVMGRADAWLSDGRRRQDHPIRAFWPVARCVLGLFLPDLMSRDPEEREANRVFHEGKLWRWIMPIAMLFLVAVLVLLAVRPALAQEGQAARVTPVAPPTSVAPVPSEPRSVSLEQLGEADGLTLTGDGSQAGVGMSLPADEVVVEASMVLRLRHDPALAAGQGELVVTVNGEPVQRIPLREGDGKVHEHRFDINPSLLIDHNRLGFRLYGVVDQTCLNPLDPRIGARVMPATVLNLAVERLPLANRLDLLPSPFFDPRASGPVSITLALSDPDDPQQVHAAALVASWFGAQNRYRDLSFRVVDKLPDDNAVVLTTDAAPLPGLAPRAIAAPGLRMADNPRTRGKLLVLQAADGAGLVEAARFLIHPQTVLSGEQMAAQAVSIAPSRPYSAPRWNAGDAIPLRLGDLVPPEQLRVSGITPALIRVPFQVAPDLELWPGDTVPLRVRYRFPDGEWLNTDKSRLDVALNGEYLGSLPVTRRGLFEHLWGLAMGPLRQEQAVLPVPPSLIHGQNELTFYFNLAHRFPDPCSVTLPSDVVSQVYPDSTLDLTETWHLAEVPNLRPYVAAGFPFTRYADLARTALVLPRKASLSSLGAAFTAVSRLAESTGVVGDKLALAMGEDQLRAVADRHWLALVPLDDPMARTLVRAPYYLSEGRLRVRAPSLLERLKQWVLHGESLQRGPADRALSSRSLIQGVIADDTPLSEQRQMVLLTSNDASGLAPLVEALDQQQVRALMGEDLSVLDEEDVVRNFRIHPVRPDGHSDWPTMLRWSLGQRPDVLLLCALFVLVLIAGTLVPLLRARAARRLNEHGERKKR</sequence>
<comment type="cofactor">
    <cofactor evidence="16">
        <name>Mg(2+)</name>
        <dbReference type="ChEBI" id="CHEBI:18420"/>
    </cofactor>
</comment>
<gene>
    <name evidence="20" type="primary">bcsA</name>
    <name evidence="20" type="ORF">LL252_12765</name>
</gene>
<evidence type="ECO:0000313" key="20">
    <source>
        <dbReference type="EMBL" id="MCC4309441.1"/>
    </source>
</evidence>
<keyword evidence="8 16" id="KW-0973">c-di-GMP</keyword>
<evidence type="ECO:0000256" key="16">
    <source>
        <dbReference type="RuleBase" id="RU365020"/>
    </source>
</evidence>
<dbReference type="CDD" id="cd06421">
    <property type="entry name" value="CESA_CelA_like"/>
    <property type="match status" value="1"/>
</dbReference>
<dbReference type="GO" id="GO:0030244">
    <property type="term" value="P:cellulose biosynthetic process"/>
    <property type="evidence" value="ECO:0007669"/>
    <property type="project" value="UniProtKB-KW"/>
</dbReference>
<evidence type="ECO:0000256" key="15">
    <source>
        <dbReference type="ARBA" id="ARBA00048682"/>
    </source>
</evidence>
<dbReference type="PANTHER" id="PTHR43867:SF2">
    <property type="entry name" value="CELLULOSE SYNTHASE CATALYTIC SUBUNIT A [UDP-FORMING]"/>
    <property type="match status" value="1"/>
</dbReference>
<keyword evidence="13 16" id="KW-1133">Transmembrane helix</keyword>
<dbReference type="Pfam" id="PF03552">
    <property type="entry name" value="Cellulose_synt"/>
    <property type="match status" value="1"/>
</dbReference>
<evidence type="ECO:0000313" key="21">
    <source>
        <dbReference type="Proteomes" id="UP001108027"/>
    </source>
</evidence>
<keyword evidence="10 16" id="KW-0808">Transferase</keyword>
<dbReference type="GO" id="GO:0006011">
    <property type="term" value="P:UDP-alpha-D-glucose metabolic process"/>
    <property type="evidence" value="ECO:0007669"/>
    <property type="project" value="InterPro"/>
</dbReference>
<comment type="pathway">
    <text evidence="2 16">Glycan metabolism; bacterial cellulose biosynthesis.</text>
</comment>
<evidence type="ECO:0000256" key="11">
    <source>
        <dbReference type="ARBA" id="ARBA00022692"/>
    </source>
</evidence>
<evidence type="ECO:0000256" key="5">
    <source>
        <dbReference type="ARBA" id="ARBA00018714"/>
    </source>
</evidence>
<dbReference type="GO" id="GO:0016760">
    <property type="term" value="F:cellulose synthase (UDP-forming) activity"/>
    <property type="evidence" value="ECO:0007669"/>
    <property type="project" value="UniProtKB-EC"/>
</dbReference>
<comment type="function">
    <text evidence="16">Catalytic subunit of cellulose synthase. It polymerizes uridine 5'-diphosphate glucose to cellulose.</text>
</comment>
<evidence type="ECO:0000256" key="14">
    <source>
        <dbReference type="ARBA" id="ARBA00023136"/>
    </source>
</evidence>
<evidence type="ECO:0000256" key="9">
    <source>
        <dbReference type="ARBA" id="ARBA00022676"/>
    </source>
</evidence>
<feature type="transmembrane region" description="Helical" evidence="16">
    <location>
        <begin position="103"/>
        <end position="123"/>
    </location>
</feature>
<evidence type="ECO:0000259" key="18">
    <source>
        <dbReference type="Pfam" id="PF00535"/>
    </source>
</evidence>
<reference evidence="20" key="1">
    <citation type="submission" date="2021-10" db="EMBL/GenBank/DDBJ databases">
        <title>The diversity and Nitrogen Metabolism of Culturable Nitrate-Utilizing Bacteria Within the Oxygen Minimum Zone of the Changjiang (Yangtze River)Estuary.</title>
        <authorList>
            <person name="Zhang D."/>
            <person name="Zheng J."/>
            <person name="Liu S."/>
            <person name="He W."/>
        </authorList>
    </citation>
    <scope>NUCLEOTIDE SEQUENCE</scope>
    <source>
        <strain evidence="20">FXH-223</strain>
    </source>
</reference>
<dbReference type="GO" id="GO:0005886">
    <property type="term" value="C:plasma membrane"/>
    <property type="evidence" value="ECO:0007669"/>
    <property type="project" value="UniProtKB-SubCell"/>
</dbReference>
<accession>A0A9Q3ULI8</accession>
<evidence type="ECO:0000256" key="2">
    <source>
        <dbReference type="ARBA" id="ARBA00005186"/>
    </source>
</evidence>
<evidence type="ECO:0000256" key="4">
    <source>
        <dbReference type="ARBA" id="ARBA00012539"/>
    </source>
</evidence>
<proteinExistence type="inferred from homology"/>
<keyword evidence="21" id="KW-1185">Reference proteome</keyword>
<dbReference type="Pfam" id="PF07238">
    <property type="entry name" value="PilZ"/>
    <property type="match status" value="1"/>
</dbReference>
<keyword evidence="9 16" id="KW-0328">Glycosyltransferase</keyword>
<feature type="compositionally biased region" description="Low complexity" evidence="17">
    <location>
        <begin position="747"/>
        <end position="759"/>
    </location>
</feature>
<feature type="transmembrane region" description="Helical" evidence="16">
    <location>
        <begin position="67"/>
        <end position="83"/>
    </location>
</feature>
<feature type="transmembrane region" description="Helical" evidence="16">
    <location>
        <begin position="713"/>
        <end position="734"/>
    </location>
</feature>